<evidence type="ECO:0000313" key="1">
    <source>
        <dbReference type="EMBL" id="KFD67050.1"/>
    </source>
</evidence>
<sequence length="110" mass="12685">MVIEKISAKYCYLDVCKEKRPAEWWQLGLECEYVGGSAVSNFGRWKHANRCTCVDEKTYSADLVGNVNTTASFVTANDCRQRRWPRAFPGVESKLHGGMHFRALLPKRRW</sequence>
<name>A0A085NC54_9BILA</name>
<accession>A0A085NC54</accession>
<gene>
    <name evidence="1" type="ORF">M514_20916</name>
</gene>
<dbReference type="EMBL" id="KL367519">
    <property type="protein sequence ID" value="KFD67050.1"/>
    <property type="molecule type" value="Genomic_DNA"/>
</dbReference>
<organism evidence="1">
    <name type="scientific">Trichuris suis</name>
    <name type="common">pig whipworm</name>
    <dbReference type="NCBI Taxonomy" id="68888"/>
    <lineage>
        <taxon>Eukaryota</taxon>
        <taxon>Metazoa</taxon>
        <taxon>Ecdysozoa</taxon>
        <taxon>Nematoda</taxon>
        <taxon>Enoplea</taxon>
        <taxon>Dorylaimia</taxon>
        <taxon>Trichinellida</taxon>
        <taxon>Trichuridae</taxon>
        <taxon>Trichuris</taxon>
    </lineage>
</organism>
<proteinExistence type="predicted"/>
<protein>
    <submittedName>
        <fullName evidence="1">Uncharacterized protein</fullName>
    </submittedName>
</protein>
<dbReference type="AlphaFoldDB" id="A0A085NC54"/>
<dbReference type="Proteomes" id="UP000030758">
    <property type="component" value="Unassembled WGS sequence"/>
</dbReference>
<reference evidence="1" key="1">
    <citation type="journal article" date="2014" name="Nat. Genet.">
        <title>Genome and transcriptome of the porcine whipworm Trichuris suis.</title>
        <authorList>
            <person name="Jex A.R."/>
            <person name="Nejsum P."/>
            <person name="Schwarz E.M."/>
            <person name="Hu L."/>
            <person name="Young N.D."/>
            <person name="Hall R.S."/>
            <person name="Korhonen P.K."/>
            <person name="Liao S."/>
            <person name="Thamsborg S."/>
            <person name="Xia J."/>
            <person name="Xu P."/>
            <person name="Wang S."/>
            <person name="Scheerlinck J.P."/>
            <person name="Hofmann A."/>
            <person name="Sternberg P.W."/>
            <person name="Wang J."/>
            <person name="Gasser R.B."/>
        </authorList>
    </citation>
    <scope>NUCLEOTIDE SEQUENCE [LARGE SCALE GENOMIC DNA]</scope>
    <source>
        <strain evidence="1">DCEP-RM93F</strain>
    </source>
</reference>